<dbReference type="EMBL" id="SNRW01011852">
    <property type="protein sequence ID" value="KAA6374597.1"/>
    <property type="molecule type" value="Genomic_DNA"/>
</dbReference>
<gene>
    <name evidence="1" type="ORF">EZS28_029874</name>
</gene>
<evidence type="ECO:0000313" key="2">
    <source>
        <dbReference type="Proteomes" id="UP000324800"/>
    </source>
</evidence>
<dbReference type="AlphaFoldDB" id="A0A5J4UWC7"/>
<name>A0A5J4UWC7_9EUKA</name>
<dbReference type="Proteomes" id="UP000324800">
    <property type="component" value="Unassembled WGS sequence"/>
</dbReference>
<sequence>MLRNNVGKNHVGYYYKAKVINIALMLENDIILKFYPLLVAASSKFLQLINRTEQQIQAISPLSSSRVIISGFSGGIIVQAKR</sequence>
<protein>
    <submittedName>
        <fullName evidence="1">Uncharacterized protein</fullName>
    </submittedName>
</protein>
<organism evidence="1 2">
    <name type="scientific">Streblomastix strix</name>
    <dbReference type="NCBI Taxonomy" id="222440"/>
    <lineage>
        <taxon>Eukaryota</taxon>
        <taxon>Metamonada</taxon>
        <taxon>Preaxostyla</taxon>
        <taxon>Oxymonadida</taxon>
        <taxon>Streblomastigidae</taxon>
        <taxon>Streblomastix</taxon>
    </lineage>
</organism>
<proteinExistence type="predicted"/>
<accession>A0A5J4UWC7</accession>
<comment type="caution">
    <text evidence="1">The sequence shown here is derived from an EMBL/GenBank/DDBJ whole genome shotgun (WGS) entry which is preliminary data.</text>
</comment>
<reference evidence="1 2" key="1">
    <citation type="submission" date="2019-03" db="EMBL/GenBank/DDBJ databases">
        <title>Single cell metagenomics reveals metabolic interactions within the superorganism composed of flagellate Streblomastix strix and complex community of Bacteroidetes bacteria on its surface.</title>
        <authorList>
            <person name="Treitli S.C."/>
            <person name="Kolisko M."/>
            <person name="Husnik F."/>
            <person name="Keeling P."/>
            <person name="Hampl V."/>
        </authorList>
    </citation>
    <scope>NUCLEOTIDE SEQUENCE [LARGE SCALE GENOMIC DNA]</scope>
    <source>
        <strain evidence="1">ST1C</strain>
    </source>
</reference>
<evidence type="ECO:0000313" key="1">
    <source>
        <dbReference type="EMBL" id="KAA6374597.1"/>
    </source>
</evidence>